<dbReference type="InterPro" id="IPR003764">
    <property type="entry name" value="GlcNAc_6-P_deAcase"/>
</dbReference>
<keyword evidence="4 5" id="KW-0119">Carbohydrate metabolism</keyword>
<dbReference type="NCBIfam" id="TIGR00221">
    <property type="entry name" value="nagA"/>
    <property type="match status" value="1"/>
</dbReference>
<dbReference type="SUPFAM" id="SSF51556">
    <property type="entry name" value="Metallo-dependent hydrolases"/>
    <property type="match status" value="1"/>
</dbReference>
<dbReference type="PIRSF" id="PIRSF038994">
    <property type="entry name" value="NagA"/>
    <property type="match status" value="1"/>
</dbReference>
<keyword evidence="2" id="KW-0479">Metal-binding</keyword>
<evidence type="ECO:0000259" key="6">
    <source>
        <dbReference type="Pfam" id="PF01979"/>
    </source>
</evidence>
<dbReference type="Proteomes" id="UP001223586">
    <property type="component" value="Unassembled WGS sequence"/>
</dbReference>
<dbReference type="EMBL" id="JAUSTT010000007">
    <property type="protein sequence ID" value="MDQ0175595.1"/>
    <property type="molecule type" value="Genomic_DNA"/>
</dbReference>
<dbReference type="Pfam" id="PF01979">
    <property type="entry name" value="Amidohydro_1"/>
    <property type="match status" value="1"/>
</dbReference>
<comment type="similarity">
    <text evidence="1 5">Belongs to the metallo-dependent hydrolases superfamily. NagA family.</text>
</comment>
<dbReference type="PANTHER" id="PTHR11113:SF14">
    <property type="entry name" value="N-ACETYLGLUCOSAMINE-6-PHOSPHATE DEACETYLASE"/>
    <property type="match status" value="1"/>
</dbReference>
<keyword evidence="3 5" id="KW-0378">Hydrolase</keyword>
<evidence type="ECO:0000256" key="3">
    <source>
        <dbReference type="ARBA" id="ARBA00022801"/>
    </source>
</evidence>
<dbReference type="Gene3D" id="2.30.40.10">
    <property type="entry name" value="Urease, subunit C, domain 1"/>
    <property type="match status" value="1"/>
</dbReference>
<evidence type="ECO:0000256" key="1">
    <source>
        <dbReference type="ARBA" id="ARBA00010716"/>
    </source>
</evidence>
<dbReference type="SUPFAM" id="SSF51338">
    <property type="entry name" value="Composite domain of metallo-dependent hydrolases"/>
    <property type="match status" value="1"/>
</dbReference>
<dbReference type="InterPro" id="IPR032466">
    <property type="entry name" value="Metal_Hydrolase"/>
</dbReference>
<evidence type="ECO:0000256" key="5">
    <source>
        <dbReference type="PIRNR" id="PIRNR038994"/>
    </source>
</evidence>
<keyword evidence="8" id="KW-1185">Reference proteome</keyword>
<dbReference type="CDD" id="cd00854">
    <property type="entry name" value="NagA"/>
    <property type="match status" value="1"/>
</dbReference>
<dbReference type="EC" id="3.5.1.25" evidence="7"/>
<dbReference type="PANTHER" id="PTHR11113">
    <property type="entry name" value="N-ACETYLGLUCOSAMINE-6-PHOSPHATE DEACETYLASE"/>
    <property type="match status" value="1"/>
</dbReference>
<evidence type="ECO:0000256" key="4">
    <source>
        <dbReference type="ARBA" id="ARBA00023277"/>
    </source>
</evidence>
<dbReference type="InterPro" id="IPR011059">
    <property type="entry name" value="Metal-dep_hydrolase_composite"/>
</dbReference>
<evidence type="ECO:0000256" key="2">
    <source>
        <dbReference type="ARBA" id="ARBA00022723"/>
    </source>
</evidence>
<proteinExistence type="inferred from homology"/>
<comment type="caution">
    <text evidence="7">The sequence shown here is derived from an EMBL/GenBank/DDBJ whole genome shotgun (WGS) entry which is preliminary data.</text>
</comment>
<dbReference type="GO" id="GO:0008448">
    <property type="term" value="F:N-acetylglucosamine-6-phosphate deacetylase activity"/>
    <property type="evidence" value="ECO:0007669"/>
    <property type="project" value="UniProtKB-EC"/>
</dbReference>
<feature type="domain" description="Amidohydrolase-related" evidence="6">
    <location>
        <begin position="51"/>
        <end position="367"/>
    </location>
</feature>
<dbReference type="Gene3D" id="3.20.20.140">
    <property type="entry name" value="Metal-dependent hydrolases"/>
    <property type="match status" value="1"/>
</dbReference>
<reference evidence="7 8" key="1">
    <citation type="submission" date="2023-07" db="EMBL/GenBank/DDBJ databases">
        <title>Genomic Encyclopedia of Type Strains, Phase IV (KMG-IV): sequencing the most valuable type-strain genomes for metagenomic binning, comparative biology and taxonomic classification.</title>
        <authorList>
            <person name="Goeker M."/>
        </authorList>
    </citation>
    <scope>NUCLEOTIDE SEQUENCE [LARGE SCALE GENOMIC DNA]</scope>
    <source>
        <strain evidence="7 8">DSM 23837</strain>
    </source>
</reference>
<dbReference type="RefSeq" id="WP_307228037.1">
    <property type="nucleotide sequence ID" value="NZ_JAUSTT010000007.1"/>
</dbReference>
<name>A0ABT9WQV3_9BACI</name>
<dbReference type="InterPro" id="IPR006680">
    <property type="entry name" value="Amidohydro-rel"/>
</dbReference>
<evidence type="ECO:0000313" key="8">
    <source>
        <dbReference type="Proteomes" id="UP001223586"/>
    </source>
</evidence>
<organism evidence="7 8">
    <name type="scientific">Bacillus chungangensis</name>
    <dbReference type="NCBI Taxonomy" id="587633"/>
    <lineage>
        <taxon>Bacteria</taxon>
        <taxon>Bacillati</taxon>
        <taxon>Bacillota</taxon>
        <taxon>Bacilli</taxon>
        <taxon>Bacillales</taxon>
        <taxon>Bacillaceae</taxon>
        <taxon>Bacillus</taxon>
    </lineage>
</organism>
<protein>
    <submittedName>
        <fullName evidence="7">N-acetylglucosamine-6-phosphate deacetylase</fullName>
        <ecNumber evidence="7">3.5.1.25</ecNumber>
    </submittedName>
</protein>
<gene>
    <name evidence="7" type="ORF">J2S08_001429</name>
</gene>
<accession>A0ABT9WQV3</accession>
<sequence length="385" mass="42560">MKTYYIKADRFLLENRTITNKYLQIEDSKFGSFVDQPPANSEVADWSGYTIAPGLFDTHIHGIKGNDVMDGSKQAIKNISKELLKIGVTRFLPTTLTASTEDLNQAVAAVAEAVDEGLPGAQSEGIYLEGPYFTETHKGAQNPVYFKDPSYEEFQQWQQRSNNQIVKIALAPERKGAKEFIRKMTLEGIKVSLGHTNASYDCCREAVDAGADIFVHLFNGMKGLHHREPGVVGAACTLQHTFAELICDGHHVHPVVASMVAQMKKEQLVLITDCMRAGLMPDGVYQLGEFPVHMENGMARTETGSLAGSTLQLVHGVKNLQAWTQMPLYEIWHRASLSPAKSLHKENKLGSIAPGKLADYVVLDNQLEVHAAAIEGEVKYQQKHE</sequence>
<evidence type="ECO:0000313" key="7">
    <source>
        <dbReference type="EMBL" id="MDQ0175595.1"/>
    </source>
</evidence>